<dbReference type="InterPro" id="IPR011009">
    <property type="entry name" value="Kinase-like_dom_sf"/>
</dbReference>
<evidence type="ECO:0000256" key="2">
    <source>
        <dbReference type="ARBA" id="ARBA00022679"/>
    </source>
</evidence>
<gene>
    <name evidence="7" type="ORF">TPC1_10748</name>
</gene>
<dbReference type="PANTHER" id="PTHR24055">
    <property type="entry name" value="MITOGEN-ACTIVATED PROTEIN KINASE"/>
    <property type="match status" value="1"/>
</dbReference>
<evidence type="ECO:0000256" key="3">
    <source>
        <dbReference type="ARBA" id="ARBA00022741"/>
    </source>
</evidence>
<dbReference type="SMART" id="SM00220">
    <property type="entry name" value="S_TKc"/>
    <property type="match status" value="1"/>
</dbReference>
<protein>
    <submittedName>
        <fullName evidence="7">Kinase, CMGC RCK</fullName>
    </submittedName>
</protein>
<keyword evidence="2" id="KW-0808">Transferase</keyword>
<dbReference type="PROSITE" id="PS50011">
    <property type="entry name" value="PROTEIN_KINASE_DOM"/>
    <property type="match status" value="1"/>
</dbReference>
<feature type="domain" description="Protein kinase" evidence="6">
    <location>
        <begin position="1"/>
        <end position="282"/>
    </location>
</feature>
<accession>A0A146KIR9</accession>
<dbReference type="EMBL" id="GDID01000558">
    <property type="protein sequence ID" value="JAP96048.1"/>
    <property type="molecule type" value="Transcribed_RNA"/>
</dbReference>
<dbReference type="Gene3D" id="3.30.200.20">
    <property type="entry name" value="Phosphorylase Kinase, domain 1"/>
    <property type="match status" value="1"/>
</dbReference>
<dbReference type="InterPro" id="IPR008271">
    <property type="entry name" value="Ser/Thr_kinase_AS"/>
</dbReference>
<evidence type="ECO:0000256" key="1">
    <source>
        <dbReference type="ARBA" id="ARBA00022527"/>
    </source>
</evidence>
<name>A0A146KIR9_9EUKA</name>
<keyword evidence="1" id="KW-0723">Serine/threonine-protein kinase</keyword>
<dbReference type="PROSITE" id="PS00108">
    <property type="entry name" value="PROTEIN_KINASE_ST"/>
    <property type="match status" value="1"/>
</dbReference>
<dbReference type="Pfam" id="PF00069">
    <property type="entry name" value="Pkinase"/>
    <property type="match status" value="1"/>
</dbReference>
<keyword evidence="4 7" id="KW-0418">Kinase</keyword>
<organism evidence="7">
    <name type="scientific">Trepomonas sp. PC1</name>
    <dbReference type="NCBI Taxonomy" id="1076344"/>
    <lineage>
        <taxon>Eukaryota</taxon>
        <taxon>Metamonada</taxon>
        <taxon>Diplomonadida</taxon>
        <taxon>Hexamitidae</taxon>
        <taxon>Hexamitinae</taxon>
        <taxon>Trepomonas</taxon>
    </lineage>
</organism>
<dbReference type="AlphaFoldDB" id="A0A146KIR9"/>
<evidence type="ECO:0000256" key="5">
    <source>
        <dbReference type="ARBA" id="ARBA00022840"/>
    </source>
</evidence>
<evidence type="ECO:0000256" key="4">
    <source>
        <dbReference type="ARBA" id="ARBA00022777"/>
    </source>
</evidence>
<dbReference type="SUPFAM" id="SSF56112">
    <property type="entry name" value="Protein kinase-like (PK-like)"/>
    <property type="match status" value="1"/>
</dbReference>
<keyword evidence="5" id="KW-0067">ATP-binding</keyword>
<feature type="non-terminal residue" evidence="7">
    <location>
        <position position="1"/>
    </location>
</feature>
<reference evidence="7" key="1">
    <citation type="submission" date="2015-07" db="EMBL/GenBank/DDBJ databases">
        <title>Adaptation to a free-living lifestyle via gene acquisitions in the diplomonad Trepomonas sp. PC1.</title>
        <authorList>
            <person name="Xu F."/>
            <person name="Jerlstrom-Hultqvist J."/>
            <person name="Kolisko M."/>
            <person name="Simpson A.G.B."/>
            <person name="Roger A.J."/>
            <person name="Svard S.G."/>
            <person name="Andersson J.O."/>
        </authorList>
    </citation>
    <scope>NUCLEOTIDE SEQUENCE</scope>
    <source>
        <strain evidence="7">PC1</strain>
    </source>
</reference>
<proteinExistence type="predicted"/>
<dbReference type="GO" id="GO:0004674">
    <property type="term" value="F:protein serine/threonine kinase activity"/>
    <property type="evidence" value="ECO:0007669"/>
    <property type="project" value="UniProtKB-KW"/>
</dbReference>
<dbReference type="InterPro" id="IPR000719">
    <property type="entry name" value="Prot_kinase_dom"/>
</dbReference>
<evidence type="ECO:0000313" key="7">
    <source>
        <dbReference type="EMBL" id="JAP96048.1"/>
    </source>
</evidence>
<dbReference type="GO" id="GO:0005524">
    <property type="term" value="F:ATP binding"/>
    <property type="evidence" value="ECO:0007669"/>
    <property type="project" value="UniProtKB-KW"/>
</dbReference>
<dbReference type="InterPro" id="IPR050117">
    <property type="entry name" value="MAPK"/>
</dbReference>
<evidence type="ECO:0000259" key="6">
    <source>
        <dbReference type="PROSITE" id="PS50011"/>
    </source>
</evidence>
<dbReference type="FunFam" id="1.10.510.10:FF:000624">
    <property type="entry name" value="Mitogen-activated protein kinase"/>
    <property type="match status" value="1"/>
</dbReference>
<dbReference type="Gene3D" id="1.10.510.10">
    <property type="entry name" value="Transferase(Phosphotransferase) domain 1"/>
    <property type="match status" value="1"/>
</dbReference>
<sequence length="283" mass="33051">LELIDQGTYGQVYKAKSTQGKLYAIKKLSQKYDSLEEAQKQNDIKILCSLPNHPHCARLISHYIYEGALHLVFEYFEQNLLQFIQNEENKSGLKLRNINFMILQGICHLHNNKLIHRDIKPENIVLTQISDFSFRLQVIDFGLCTQHDKQQHTNYMSTRWYRSPEQLLGLTDYNEKIDIFATGCVIAEMCSGYPLFQGNDQIDQLTKIIEVVGLPKTKYKYYDKLKVIKCDNYKQLTHKQVVENLMVILGCDQTLCDMLSKMLNFDPMERPSAQQCLQFAYFK</sequence>
<keyword evidence="3" id="KW-0547">Nucleotide-binding</keyword>